<evidence type="ECO:0000256" key="2">
    <source>
        <dbReference type="ARBA" id="ARBA00022603"/>
    </source>
</evidence>
<comment type="similarity">
    <text evidence="6">Belongs to the MT-A70-like family.</text>
</comment>
<keyword evidence="3" id="KW-0808">Transferase</keyword>
<comment type="catalytic activity">
    <reaction evidence="5">
        <text>an adenosine in mRNA + S-adenosyl-L-methionine = an N(6)-methyladenosine in mRNA + S-adenosyl-L-homocysteine + H(+)</text>
        <dbReference type="Rhea" id="RHEA:55584"/>
        <dbReference type="Rhea" id="RHEA-COMP:12414"/>
        <dbReference type="Rhea" id="RHEA-COMP:12417"/>
        <dbReference type="ChEBI" id="CHEBI:15378"/>
        <dbReference type="ChEBI" id="CHEBI:57856"/>
        <dbReference type="ChEBI" id="CHEBI:59789"/>
        <dbReference type="ChEBI" id="CHEBI:74411"/>
        <dbReference type="ChEBI" id="CHEBI:74449"/>
        <dbReference type="EC" id="2.1.1.348"/>
    </reaction>
</comment>
<dbReference type="RefSeq" id="XP_062878456.1">
    <property type="nucleotide sequence ID" value="XM_063022386.1"/>
</dbReference>
<dbReference type="GO" id="GO:0032259">
    <property type="term" value="P:methylation"/>
    <property type="evidence" value="ECO:0007669"/>
    <property type="project" value="UniProtKB-KW"/>
</dbReference>
<dbReference type="InterPro" id="IPR029063">
    <property type="entry name" value="SAM-dependent_MTases_sf"/>
</dbReference>
<name>A0AAX4HCR0_9ASCO</name>
<evidence type="ECO:0000256" key="4">
    <source>
        <dbReference type="ARBA" id="ARBA00022691"/>
    </source>
</evidence>
<evidence type="ECO:0000256" key="5">
    <source>
        <dbReference type="ARBA" id="ARBA00048957"/>
    </source>
</evidence>
<keyword evidence="8" id="KW-1185">Reference proteome</keyword>
<dbReference type="PROSITE" id="PS51143">
    <property type="entry name" value="MT_A70"/>
    <property type="match status" value="1"/>
</dbReference>
<keyword evidence="2" id="KW-0489">Methyltransferase</keyword>
<dbReference type="SUPFAM" id="SSF53335">
    <property type="entry name" value="S-adenosyl-L-methionine-dependent methyltransferases"/>
    <property type="match status" value="1"/>
</dbReference>
<accession>A0AAX4HCR0</accession>
<dbReference type="EC" id="2.1.1.348" evidence="1"/>
<dbReference type="InterPro" id="IPR007757">
    <property type="entry name" value="MT-A70-like"/>
</dbReference>
<dbReference type="Pfam" id="PF05063">
    <property type="entry name" value="MT-A70"/>
    <property type="match status" value="1"/>
</dbReference>
<evidence type="ECO:0000256" key="3">
    <source>
        <dbReference type="ARBA" id="ARBA00022679"/>
    </source>
</evidence>
<dbReference type="GO" id="GO:0001734">
    <property type="term" value="F:mRNA m(6)A methyltransferase activity"/>
    <property type="evidence" value="ECO:0007669"/>
    <property type="project" value="UniProtKB-EC"/>
</dbReference>
<dbReference type="PANTHER" id="PTHR12829">
    <property type="entry name" value="N6-ADENOSINE-METHYLTRANSFERASE"/>
    <property type="match status" value="1"/>
</dbReference>
<sequence length="510" mass="58040">MSIDDSLARFLALAQFFLKDKEALLEEPYRGNVGVIWALFANFCKEHGFSLIVVTGAASFVLLLEEFNDVSGTALILKTNESPEQTKIEWINVANIEILKNRLTSDSAFEESQVAVDCSSQSEVKPVFQSLFQILDGPLRTEIESSRKINGFDYDYSRLWDALTEPTAMVQLGKARAELTSTKKPYFEVCENKHHIHVITNTFFNSKTLGLSNEIPSNARVTKLLAAAQHMIDKEVLECIRTKIHFLPLITNYTDVNLGNCSYLDTCHKLKNCRYVHYFTMCPPLQPNTKETEKQVVAMEYTIGECHDSSTRKPLPPQWINCDVRNLPFSILGKFAAIISDPAWDIHMALPYGTCKDTELLSLPMQELQDEGIICLWVTGRSIEIGRKALGQWGYTVSDEVIWIKTNQLNRTIVTGRTGHWLNHSKEHLLVGVKGNPIWLNRKIDVDFIVSGTRETLRKPDELYEIVERIVGKHARKLEIFGRDNNIRPGWVSMYGTGRFCSFHLLQTIY</sequence>
<dbReference type="KEGG" id="asau:88174483"/>
<organism evidence="7 8">
    <name type="scientific">Australozyma saopauloensis</name>
    <dbReference type="NCBI Taxonomy" id="291208"/>
    <lineage>
        <taxon>Eukaryota</taxon>
        <taxon>Fungi</taxon>
        <taxon>Dikarya</taxon>
        <taxon>Ascomycota</taxon>
        <taxon>Saccharomycotina</taxon>
        <taxon>Pichiomycetes</taxon>
        <taxon>Metschnikowiaceae</taxon>
        <taxon>Australozyma</taxon>
    </lineage>
</organism>
<dbReference type="GeneID" id="88174483"/>
<dbReference type="GO" id="GO:0036396">
    <property type="term" value="C:RNA N6-methyladenosine methyltransferase complex"/>
    <property type="evidence" value="ECO:0007669"/>
    <property type="project" value="TreeGrafter"/>
</dbReference>
<protein>
    <recommendedName>
        <fullName evidence="1">mRNA m(6)A methyltransferase</fullName>
        <ecNumber evidence="1">2.1.1.348</ecNumber>
    </recommendedName>
</protein>
<dbReference type="GO" id="GO:0005634">
    <property type="term" value="C:nucleus"/>
    <property type="evidence" value="ECO:0007669"/>
    <property type="project" value="TreeGrafter"/>
</dbReference>
<evidence type="ECO:0000256" key="6">
    <source>
        <dbReference type="PROSITE-ProRule" id="PRU00489"/>
    </source>
</evidence>
<dbReference type="PANTHER" id="PTHR12829:SF7">
    <property type="entry name" value="N6-ADENOSINE-METHYLTRANSFERASE CATALYTIC SUBUNIT"/>
    <property type="match status" value="1"/>
</dbReference>
<gene>
    <name evidence="7" type="ORF">PUMCH_003419</name>
</gene>
<evidence type="ECO:0000256" key="1">
    <source>
        <dbReference type="ARBA" id="ARBA00012160"/>
    </source>
</evidence>
<dbReference type="AlphaFoldDB" id="A0AAX4HCR0"/>
<evidence type="ECO:0000313" key="7">
    <source>
        <dbReference type="EMBL" id="WPK26074.1"/>
    </source>
</evidence>
<dbReference type="Proteomes" id="UP001338582">
    <property type="component" value="Chromosome 4"/>
</dbReference>
<keyword evidence="4" id="KW-0949">S-adenosyl-L-methionine</keyword>
<reference evidence="7 8" key="1">
    <citation type="submission" date="2023-10" db="EMBL/GenBank/DDBJ databases">
        <title>Draft Genome Sequence of Candida saopaulonensis from a very Premature Infant with Sepsis.</title>
        <authorList>
            <person name="Ning Y."/>
            <person name="Dai R."/>
            <person name="Xiao M."/>
            <person name="Xu Y."/>
            <person name="Yan Q."/>
            <person name="Zhang L."/>
        </authorList>
    </citation>
    <scope>NUCLEOTIDE SEQUENCE [LARGE SCALE GENOMIC DNA]</scope>
    <source>
        <strain evidence="7 8">19XY460</strain>
    </source>
</reference>
<evidence type="ECO:0000313" key="8">
    <source>
        <dbReference type="Proteomes" id="UP001338582"/>
    </source>
</evidence>
<proteinExistence type="inferred from homology"/>
<dbReference type="EMBL" id="CP138897">
    <property type="protein sequence ID" value="WPK26074.1"/>
    <property type="molecule type" value="Genomic_DNA"/>
</dbReference>